<keyword evidence="4 11" id="KW-0547">Nucleotide-binding</keyword>
<keyword evidence="8 11" id="KW-0030">Aminoacyl-tRNA synthetase</keyword>
<dbReference type="InterPro" id="IPR014729">
    <property type="entry name" value="Rossmann-like_a/b/a_fold"/>
</dbReference>
<feature type="binding site" evidence="11">
    <location>
        <position position="233"/>
    </location>
    <ligand>
        <name>ATP</name>
        <dbReference type="ChEBI" id="CHEBI:30616"/>
    </ligand>
</feature>
<dbReference type="EC" id="6.1.1.1" evidence="11"/>
<dbReference type="SUPFAM" id="SSF55174">
    <property type="entry name" value="Alpha-L RNA-binding motif"/>
    <property type="match status" value="1"/>
</dbReference>
<evidence type="ECO:0000256" key="1">
    <source>
        <dbReference type="ARBA" id="ARBA00004496"/>
    </source>
</evidence>
<evidence type="ECO:0000256" key="4">
    <source>
        <dbReference type="ARBA" id="ARBA00022741"/>
    </source>
</evidence>
<feature type="domain" description="RNA-binding S4" evidence="13">
    <location>
        <begin position="353"/>
        <end position="414"/>
    </location>
</feature>
<dbReference type="OrthoDB" id="9804243at2"/>
<dbReference type="STRING" id="1631356.VV01_09655"/>
<dbReference type="Gene3D" id="3.10.290.10">
    <property type="entry name" value="RNA-binding S4 domain"/>
    <property type="match status" value="1"/>
</dbReference>
<dbReference type="Gene3D" id="1.10.240.10">
    <property type="entry name" value="Tyrosyl-Transfer RNA Synthetase"/>
    <property type="match status" value="1"/>
</dbReference>
<dbReference type="Proteomes" id="UP000037397">
    <property type="component" value="Unassembled WGS sequence"/>
</dbReference>
<dbReference type="Gene3D" id="3.40.50.620">
    <property type="entry name" value="HUPs"/>
    <property type="match status" value="1"/>
</dbReference>
<dbReference type="GO" id="GO:0004831">
    <property type="term" value="F:tyrosine-tRNA ligase activity"/>
    <property type="evidence" value="ECO:0007669"/>
    <property type="project" value="UniProtKB-UniRule"/>
</dbReference>
<evidence type="ECO:0000256" key="12">
    <source>
        <dbReference type="PROSITE-ProRule" id="PRU00182"/>
    </source>
</evidence>
<dbReference type="PROSITE" id="PS50889">
    <property type="entry name" value="S4"/>
    <property type="match status" value="1"/>
</dbReference>
<evidence type="ECO:0000256" key="10">
    <source>
        <dbReference type="ARBA" id="ARBA00060965"/>
    </source>
</evidence>
<comment type="subcellular location">
    <subcellularLocation>
        <location evidence="1 11">Cytoplasm</location>
    </subcellularLocation>
</comment>
<feature type="binding site" evidence="11">
    <location>
        <position position="170"/>
    </location>
    <ligand>
        <name>L-tyrosine</name>
        <dbReference type="ChEBI" id="CHEBI:58315"/>
    </ligand>
</feature>
<dbReference type="InterPro" id="IPR002305">
    <property type="entry name" value="aa-tRNA-synth_Ic"/>
</dbReference>
<keyword evidence="15" id="KW-1185">Reference proteome</keyword>
<dbReference type="FunFam" id="3.40.50.620:FF:000008">
    <property type="entry name" value="Tyrosine--tRNA ligase"/>
    <property type="match status" value="1"/>
</dbReference>
<dbReference type="FunFam" id="1.10.240.10:FF:000001">
    <property type="entry name" value="Tyrosine--tRNA ligase"/>
    <property type="match status" value="1"/>
</dbReference>
<evidence type="ECO:0000256" key="3">
    <source>
        <dbReference type="ARBA" id="ARBA00022598"/>
    </source>
</evidence>
<feature type="short sequence motif" description="'KMSKS' region" evidence="11">
    <location>
        <begin position="230"/>
        <end position="234"/>
    </location>
</feature>
<dbReference type="PANTHER" id="PTHR11766:SF0">
    <property type="entry name" value="TYROSINE--TRNA LIGASE, MITOCHONDRIAL"/>
    <property type="match status" value="1"/>
</dbReference>
<dbReference type="InterPro" id="IPR002942">
    <property type="entry name" value="S4_RNA-bd"/>
</dbReference>
<dbReference type="SUPFAM" id="SSF52374">
    <property type="entry name" value="Nucleotidylyl transferase"/>
    <property type="match status" value="1"/>
</dbReference>
<dbReference type="Pfam" id="PF00579">
    <property type="entry name" value="tRNA-synt_1b"/>
    <property type="match status" value="1"/>
</dbReference>
<comment type="caution">
    <text evidence="14">The sequence shown here is derived from an EMBL/GenBank/DDBJ whole genome shotgun (WGS) entry which is preliminary data.</text>
</comment>
<feature type="binding site" evidence="11">
    <location>
        <position position="35"/>
    </location>
    <ligand>
        <name>L-tyrosine</name>
        <dbReference type="ChEBI" id="CHEBI:58315"/>
    </ligand>
</feature>
<dbReference type="GO" id="GO:0005829">
    <property type="term" value="C:cytosol"/>
    <property type="evidence" value="ECO:0007669"/>
    <property type="project" value="TreeGrafter"/>
</dbReference>
<evidence type="ECO:0000256" key="7">
    <source>
        <dbReference type="ARBA" id="ARBA00022917"/>
    </source>
</evidence>
<dbReference type="AlphaFoldDB" id="A0A0L6CHS2"/>
<comment type="catalytic activity">
    <reaction evidence="9 11">
        <text>tRNA(Tyr) + L-tyrosine + ATP = L-tyrosyl-tRNA(Tyr) + AMP + diphosphate + H(+)</text>
        <dbReference type="Rhea" id="RHEA:10220"/>
        <dbReference type="Rhea" id="RHEA-COMP:9706"/>
        <dbReference type="Rhea" id="RHEA-COMP:9707"/>
        <dbReference type="ChEBI" id="CHEBI:15378"/>
        <dbReference type="ChEBI" id="CHEBI:30616"/>
        <dbReference type="ChEBI" id="CHEBI:33019"/>
        <dbReference type="ChEBI" id="CHEBI:58315"/>
        <dbReference type="ChEBI" id="CHEBI:78442"/>
        <dbReference type="ChEBI" id="CHEBI:78536"/>
        <dbReference type="ChEBI" id="CHEBI:456215"/>
        <dbReference type="EC" id="6.1.1.1"/>
    </reaction>
</comment>
<evidence type="ECO:0000256" key="11">
    <source>
        <dbReference type="HAMAP-Rule" id="MF_02006"/>
    </source>
</evidence>
<evidence type="ECO:0000313" key="14">
    <source>
        <dbReference type="EMBL" id="KNX37351.1"/>
    </source>
</evidence>
<keyword evidence="6 12" id="KW-0694">RNA-binding</keyword>
<dbReference type="GO" id="GO:0003723">
    <property type="term" value="F:RNA binding"/>
    <property type="evidence" value="ECO:0007669"/>
    <property type="project" value="UniProtKB-KW"/>
</dbReference>
<dbReference type="EMBL" id="LAIR01000002">
    <property type="protein sequence ID" value="KNX37351.1"/>
    <property type="molecule type" value="Genomic_DNA"/>
</dbReference>
<accession>A0A0L6CHS2</accession>
<reference evidence="15" key="1">
    <citation type="submission" date="2015-03" db="EMBL/GenBank/DDBJ databases">
        <title>Luteipulveratus halotolerans sp. nov., a novel actinobacterium (Dermacoccaceae) from Sarawak, Malaysia.</title>
        <authorList>
            <person name="Juboi H."/>
            <person name="Basik A."/>
            <person name="Shamsul S.S."/>
            <person name="Arnold P."/>
            <person name="Schmitt E.K."/>
            <person name="Sanglier J.-J."/>
            <person name="Yeo T."/>
        </authorList>
    </citation>
    <scope>NUCLEOTIDE SEQUENCE [LARGE SCALE GENOMIC DNA]</scope>
    <source>
        <strain evidence="15">C296001</strain>
    </source>
</reference>
<comment type="subunit">
    <text evidence="11">Homodimer.</text>
</comment>
<dbReference type="SMART" id="SM00363">
    <property type="entry name" value="S4"/>
    <property type="match status" value="1"/>
</dbReference>
<evidence type="ECO:0000256" key="5">
    <source>
        <dbReference type="ARBA" id="ARBA00022840"/>
    </source>
</evidence>
<feature type="binding site" evidence="11">
    <location>
        <position position="174"/>
    </location>
    <ligand>
        <name>L-tyrosine</name>
        <dbReference type="ChEBI" id="CHEBI:58315"/>
    </ligand>
</feature>
<dbReference type="InterPro" id="IPR002307">
    <property type="entry name" value="Tyr-tRNA-ligase"/>
</dbReference>
<evidence type="ECO:0000256" key="9">
    <source>
        <dbReference type="ARBA" id="ARBA00048248"/>
    </source>
</evidence>
<comment type="function">
    <text evidence="11">Catalyzes the attachment of tyrosine to tRNA(Tyr) in a two-step reaction: tyrosine is first activated by ATP to form Tyr-AMP and then transferred to the acceptor end of tRNA(Tyr).</text>
</comment>
<keyword evidence="7 11" id="KW-0648">Protein biosynthesis</keyword>
<dbReference type="HAMAP" id="MF_02006">
    <property type="entry name" value="Tyr_tRNA_synth_type1"/>
    <property type="match status" value="1"/>
</dbReference>
<dbReference type="Pfam" id="PF22421">
    <property type="entry name" value="SYY_C-terminal"/>
    <property type="match status" value="1"/>
</dbReference>
<dbReference type="CDD" id="cd00805">
    <property type="entry name" value="TyrRS_core"/>
    <property type="match status" value="1"/>
</dbReference>
<dbReference type="GO" id="GO:0042803">
    <property type="term" value="F:protein homodimerization activity"/>
    <property type="evidence" value="ECO:0007669"/>
    <property type="project" value="UniProtKB-ARBA"/>
</dbReference>
<organism evidence="14 15">
    <name type="scientific">Luteipulveratus halotolerans</name>
    <dbReference type="NCBI Taxonomy" id="1631356"/>
    <lineage>
        <taxon>Bacteria</taxon>
        <taxon>Bacillati</taxon>
        <taxon>Actinomycetota</taxon>
        <taxon>Actinomycetes</taxon>
        <taxon>Micrococcales</taxon>
        <taxon>Dermacoccaceae</taxon>
        <taxon>Luteipulveratus</taxon>
    </lineage>
</organism>
<dbReference type="GO" id="GO:0006437">
    <property type="term" value="P:tyrosyl-tRNA aminoacylation"/>
    <property type="evidence" value="ECO:0007669"/>
    <property type="project" value="UniProtKB-UniRule"/>
</dbReference>
<keyword evidence="2 11" id="KW-0963">Cytoplasm</keyword>
<name>A0A0L6CHS2_9MICO</name>
<evidence type="ECO:0000256" key="2">
    <source>
        <dbReference type="ARBA" id="ARBA00022490"/>
    </source>
</evidence>
<dbReference type="InterPro" id="IPR054608">
    <property type="entry name" value="SYY-like_C"/>
</dbReference>
<keyword evidence="5 11" id="KW-0067">ATP-binding</keyword>
<sequence>MSDLIDELQWRGLVAQTTDLDALRTALDDGPITVYCGFDPTAPSLHFGNLVQLILLRHLQRAGHRVICLVGGSTGLIGDPRPSSERVLKTKEQTAEWVDKIQQQVRPFLDLTGDNPATVVNNLDWTEGITALDFLRDIGKHFRVNGMIKKDAVAARLNSEQGISYTEFSYQILQGLDYLHLFREYGCTLQTGAVDQWGNILAGADLIRSAEGAHVHVLTTPLLTDANGTKYGKSEGNAVWLDRDMTSPYAFYQYWLNIEDSEVVKMLKVMTDLGPDQVGELEKQVEEEPFRRAAQRALATAVTTLVHGEVATRAVEQASAALFGKGDVAGLDEQTLLDATAELPGSDVAPGTTLVEALVVTGVAESRSAARRLIGDGGVSVNNVKVTDLEATLADADFIHGRVAIVKRGRKHLVAARRGS</sequence>
<evidence type="ECO:0000313" key="15">
    <source>
        <dbReference type="Proteomes" id="UP000037397"/>
    </source>
</evidence>
<dbReference type="PANTHER" id="PTHR11766">
    <property type="entry name" value="TYROSYL-TRNA SYNTHETASE"/>
    <property type="match status" value="1"/>
</dbReference>
<dbReference type="PRINTS" id="PR01040">
    <property type="entry name" value="TRNASYNTHTYR"/>
</dbReference>
<dbReference type="NCBIfam" id="TIGR00234">
    <property type="entry name" value="tyrS"/>
    <property type="match status" value="1"/>
</dbReference>
<dbReference type="RefSeq" id="WP_050669699.1">
    <property type="nucleotide sequence ID" value="NZ_LAIR01000002.1"/>
</dbReference>
<dbReference type="InterPro" id="IPR024088">
    <property type="entry name" value="Tyr-tRNA-ligase_bac-type"/>
</dbReference>
<dbReference type="InterPro" id="IPR036986">
    <property type="entry name" value="S4_RNA-bd_sf"/>
</dbReference>
<dbReference type="GO" id="GO:0005524">
    <property type="term" value="F:ATP binding"/>
    <property type="evidence" value="ECO:0007669"/>
    <property type="project" value="UniProtKB-UniRule"/>
</dbReference>
<evidence type="ECO:0000256" key="6">
    <source>
        <dbReference type="ARBA" id="ARBA00022884"/>
    </source>
</evidence>
<protein>
    <recommendedName>
        <fullName evidence="11">Tyrosine--tRNA ligase</fullName>
        <ecNumber evidence="11">6.1.1.1</ecNumber>
    </recommendedName>
    <alternativeName>
        <fullName evidence="11">Tyrosyl-tRNA synthetase</fullName>
        <shortName evidence="11">TyrRS</shortName>
    </alternativeName>
</protein>
<dbReference type="PATRIC" id="fig|1631356.3.peg.1878"/>
<dbReference type="InterPro" id="IPR024107">
    <property type="entry name" value="Tyr-tRNA-ligase_bac_1"/>
</dbReference>
<dbReference type="CDD" id="cd00165">
    <property type="entry name" value="S4"/>
    <property type="match status" value="1"/>
</dbReference>
<gene>
    <name evidence="11" type="primary">tyrS</name>
    <name evidence="14" type="ORF">VV01_09655</name>
</gene>
<evidence type="ECO:0000256" key="8">
    <source>
        <dbReference type="ARBA" id="ARBA00023146"/>
    </source>
</evidence>
<keyword evidence="3 11" id="KW-0436">Ligase</keyword>
<evidence type="ECO:0000259" key="13">
    <source>
        <dbReference type="SMART" id="SM00363"/>
    </source>
</evidence>
<comment type="similarity">
    <text evidence="10 11">Belongs to the class-I aminoacyl-tRNA synthetase family. TyrS type 1 subfamily.</text>
</comment>
<proteinExistence type="inferred from homology"/>
<comment type="caution">
    <text evidence="11">Lacks conserved residue(s) required for the propagation of feature annotation.</text>
</comment>